<keyword evidence="6" id="KW-0234">DNA repair</keyword>
<reference evidence="12" key="1">
    <citation type="submission" date="2019-03" db="EMBL/GenBank/DDBJ databases">
        <title>Snf2 controls pulcherriminic acid biosynthesis and connects pigmentation and antifungal activity of the yeast Metschnikowia pulcherrima.</title>
        <authorList>
            <person name="Gore-Lloyd D."/>
            <person name="Sumann I."/>
            <person name="Brachmann A.O."/>
            <person name="Schneeberger K."/>
            <person name="Ortiz-Merino R.A."/>
            <person name="Moreno-Beltran M."/>
            <person name="Schlaefli M."/>
            <person name="Kirner P."/>
            <person name="Santos Kron A."/>
            <person name="Wolfe K.H."/>
            <person name="Piel J."/>
            <person name="Ahrens C.H."/>
            <person name="Henk D."/>
            <person name="Freimoser F.M."/>
        </authorList>
    </citation>
    <scope>NUCLEOTIDE SEQUENCE [LARGE SCALE GENOMIC DNA]</scope>
    <source>
        <strain evidence="12">APC 1.2</strain>
    </source>
</reference>
<dbReference type="Pfam" id="PF06831">
    <property type="entry name" value="H2TH"/>
    <property type="match status" value="1"/>
</dbReference>
<keyword evidence="9" id="KW-0326">Glycosidase</keyword>
<dbReference type="InterPro" id="IPR035937">
    <property type="entry name" value="FPG_N"/>
</dbReference>
<dbReference type="GO" id="GO:0008270">
    <property type="term" value="F:zinc ion binding"/>
    <property type="evidence" value="ECO:0007669"/>
    <property type="project" value="InterPro"/>
</dbReference>
<evidence type="ECO:0000256" key="6">
    <source>
        <dbReference type="ARBA" id="ARBA00023204"/>
    </source>
</evidence>
<dbReference type="AlphaFoldDB" id="A0A4P6XU43"/>
<dbReference type="PANTHER" id="PTHR22993:SF9">
    <property type="entry name" value="FORMAMIDOPYRIMIDINE-DNA GLYCOSYLASE"/>
    <property type="match status" value="1"/>
</dbReference>
<dbReference type="SMART" id="SM00898">
    <property type="entry name" value="Fapy_DNA_glyco"/>
    <property type="match status" value="1"/>
</dbReference>
<dbReference type="GO" id="GO:0008534">
    <property type="term" value="F:oxidized purine nucleobase lesion DNA N-glycosylase activity"/>
    <property type="evidence" value="ECO:0007669"/>
    <property type="project" value="UniProtKB-EC"/>
</dbReference>
<dbReference type="GO" id="GO:0003906">
    <property type="term" value="F:DNA-(apurinic or apyrimidinic site) endonuclease activity"/>
    <property type="evidence" value="ECO:0007669"/>
    <property type="project" value="InterPro"/>
</dbReference>
<dbReference type="SUPFAM" id="SSF46946">
    <property type="entry name" value="S13-like H2TH domain"/>
    <property type="match status" value="1"/>
</dbReference>
<dbReference type="PANTHER" id="PTHR22993">
    <property type="entry name" value="FORMAMIDOPYRIMIDINE-DNA GLYCOSYLASE"/>
    <property type="match status" value="1"/>
</dbReference>
<dbReference type="Pfam" id="PF01149">
    <property type="entry name" value="Fapy_DNA_glyco"/>
    <property type="match status" value="1"/>
</dbReference>
<evidence type="ECO:0000256" key="3">
    <source>
        <dbReference type="ARBA" id="ARBA00022763"/>
    </source>
</evidence>
<dbReference type="FunFam" id="1.10.8.50:FF:000009">
    <property type="entry name" value="Formamidopyrimidine-DNA glycosylase"/>
    <property type="match status" value="1"/>
</dbReference>
<dbReference type="SMART" id="SM01232">
    <property type="entry name" value="H2TH"/>
    <property type="match status" value="1"/>
</dbReference>
<evidence type="ECO:0000313" key="11">
    <source>
        <dbReference type="EMBL" id="QBM90709.1"/>
    </source>
</evidence>
<evidence type="ECO:0000256" key="8">
    <source>
        <dbReference type="ARBA" id="ARBA00023268"/>
    </source>
</evidence>
<evidence type="ECO:0000256" key="4">
    <source>
        <dbReference type="ARBA" id="ARBA00022801"/>
    </source>
</evidence>
<feature type="domain" description="Formamidopyrimidine-DNA glycosylase catalytic" evidence="10">
    <location>
        <begin position="2"/>
        <end position="183"/>
    </location>
</feature>
<dbReference type="Proteomes" id="UP000292447">
    <property type="component" value="Chromosome VI"/>
</dbReference>
<evidence type="ECO:0000256" key="7">
    <source>
        <dbReference type="ARBA" id="ARBA00023239"/>
    </source>
</evidence>
<evidence type="ECO:0000256" key="1">
    <source>
        <dbReference type="ARBA" id="ARBA00001668"/>
    </source>
</evidence>
<keyword evidence="3" id="KW-0227">DNA damage</keyword>
<protein>
    <submittedName>
        <fullName evidence="11">Formamidopyrimidine-DNA glycosylase</fullName>
    </submittedName>
</protein>
<dbReference type="InterPro" id="IPR012319">
    <property type="entry name" value="FPG_cat"/>
</dbReference>
<keyword evidence="7" id="KW-0456">Lyase</keyword>
<dbReference type="PROSITE" id="PS51068">
    <property type="entry name" value="FPG_CAT"/>
    <property type="match status" value="1"/>
</dbReference>
<name>A0A4P6XU43_9ASCO</name>
<dbReference type="GO" id="GO:0016829">
    <property type="term" value="F:lyase activity"/>
    <property type="evidence" value="ECO:0007669"/>
    <property type="project" value="UniProtKB-KW"/>
</dbReference>
<proteinExistence type="inferred from homology"/>
<dbReference type="InterPro" id="IPR015886">
    <property type="entry name" value="H2TH_FPG"/>
</dbReference>
<dbReference type="STRING" id="2163413.A0A4P6XU43"/>
<organism evidence="11 12">
    <name type="scientific">Metschnikowia aff. pulcherrima</name>
    <dbReference type="NCBI Taxonomy" id="2163413"/>
    <lineage>
        <taxon>Eukaryota</taxon>
        <taxon>Fungi</taxon>
        <taxon>Dikarya</taxon>
        <taxon>Ascomycota</taxon>
        <taxon>Saccharomycotina</taxon>
        <taxon>Pichiomycetes</taxon>
        <taxon>Metschnikowiaceae</taxon>
        <taxon>Metschnikowia</taxon>
    </lineage>
</organism>
<evidence type="ECO:0000259" key="10">
    <source>
        <dbReference type="PROSITE" id="PS51068"/>
    </source>
</evidence>
<dbReference type="GO" id="GO:0003684">
    <property type="term" value="F:damaged DNA binding"/>
    <property type="evidence" value="ECO:0007669"/>
    <property type="project" value="InterPro"/>
</dbReference>
<gene>
    <name evidence="11" type="primary">MPUL0F02950</name>
    <name evidence="11" type="ORF">METSCH_F02950</name>
</gene>
<dbReference type="Gene3D" id="1.10.8.50">
    <property type="match status" value="1"/>
</dbReference>
<dbReference type="GO" id="GO:0005634">
    <property type="term" value="C:nucleus"/>
    <property type="evidence" value="ECO:0007669"/>
    <property type="project" value="TreeGrafter"/>
</dbReference>
<dbReference type="InterPro" id="IPR010979">
    <property type="entry name" value="Ribosomal_uS13-like_H2TH"/>
</dbReference>
<comment type="similarity">
    <text evidence="2">Belongs to the FPG family.</text>
</comment>
<dbReference type="GO" id="GO:0006284">
    <property type="term" value="P:base-excision repair"/>
    <property type="evidence" value="ECO:0007669"/>
    <property type="project" value="InterPro"/>
</dbReference>
<keyword evidence="5" id="KW-0238">DNA-binding</keyword>
<keyword evidence="8" id="KW-0511">Multifunctional enzyme</keyword>
<evidence type="ECO:0000256" key="2">
    <source>
        <dbReference type="ARBA" id="ARBA00009409"/>
    </source>
</evidence>
<dbReference type="SUPFAM" id="SSF81624">
    <property type="entry name" value="N-terminal domain of MutM-like DNA repair proteins"/>
    <property type="match status" value="1"/>
</dbReference>
<comment type="catalytic activity">
    <reaction evidence="1">
        <text>Hydrolysis of DNA containing ring-opened 7-methylguanine residues, releasing 2,6-diamino-4-hydroxy-5-(N-methyl)formamidopyrimidine.</text>
        <dbReference type="EC" id="3.2.2.23"/>
    </reaction>
</comment>
<accession>A0A4P6XU43</accession>
<evidence type="ECO:0000256" key="5">
    <source>
        <dbReference type="ARBA" id="ARBA00023125"/>
    </source>
</evidence>
<keyword evidence="12" id="KW-1185">Reference proteome</keyword>
<dbReference type="Gene3D" id="3.20.190.10">
    <property type="entry name" value="MutM-like, N-terminal"/>
    <property type="match status" value="1"/>
</dbReference>
<dbReference type="EMBL" id="CP034461">
    <property type="protein sequence ID" value="QBM90709.1"/>
    <property type="molecule type" value="Genomic_DNA"/>
</dbReference>
<sequence>MPEVAEVAHACALLRRNVLGLTVRRAVLPLDNLLFPVLKTAGNPEATIADAEKHLTGATIKSLGRHGKYFWLRFETAIGTPSVMLMHFGMTGRIRLRDVHSHMIFMENGGDKKVLQQKSANLIVNKVKKEDLAIGDETVEESGLEGEAEPEVWPPKFTKFELFLTNEADRSVELAFLDPRRLARVRFLQGEEYGTDTQLLSMPPLNSLGPDYSKKGLDNVHEDPDLNGNKAIFDYSSAFSGDPDPLHHGRPRLTFEEFAQVVLMKKKPIKAFLLDQDFFAGIGNWVSDEILYHAKIHPSEVISKKVLSAANPVLRRLYDSIIYVMEESVRVEGNAKSFPENWLMLHRWGKGRKEPRATTKTGHKVDFQTVGGRTSCFIPELQKPLEKEELPEDGPVQVKEEISRPKKKIAHVKLENGVPKDEVAVTKVRTTRRSRAAATAEVKNEIEEKVEVKKRRRNG</sequence>
<evidence type="ECO:0000313" key="12">
    <source>
        <dbReference type="Proteomes" id="UP000292447"/>
    </source>
</evidence>
<keyword evidence="4" id="KW-0378">Hydrolase</keyword>
<evidence type="ECO:0000256" key="9">
    <source>
        <dbReference type="ARBA" id="ARBA00023295"/>
    </source>
</evidence>